<proteinExistence type="predicted"/>
<dbReference type="OrthoDB" id="3253623at2759"/>
<keyword evidence="2" id="KW-1185">Reference proteome</keyword>
<evidence type="ECO:0000313" key="1">
    <source>
        <dbReference type="EMBL" id="ESK82371.1"/>
    </source>
</evidence>
<organism evidence="1 2">
    <name type="scientific">Moniliophthora roreri (strain MCA 2997)</name>
    <name type="common">Cocoa frosty pod rot fungus</name>
    <name type="synonym">Crinipellis roreri</name>
    <dbReference type="NCBI Taxonomy" id="1381753"/>
    <lineage>
        <taxon>Eukaryota</taxon>
        <taxon>Fungi</taxon>
        <taxon>Dikarya</taxon>
        <taxon>Basidiomycota</taxon>
        <taxon>Agaricomycotina</taxon>
        <taxon>Agaricomycetes</taxon>
        <taxon>Agaricomycetidae</taxon>
        <taxon>Agaricales</taxon>
        <taxon>Marasmiineae</taxon>
        <taxon>Marasmiaceae</taxon>
        <taxon>Moniliophthora</taxon>
    </lineage>
</organism>
<sequence>MDGFYSWMGQYMLENRNTSRPFGGLKAAKLNFDAVEAARSLENQLSDAAQALNELSDEMPAKAIEDKVARTEAIVADIRQGVSQIKRSHAVEAISEVNNLLLEVENACRDWQSKYPNSLPIKIDNSKMFNNYSSSEHTSMLIAYCLALVNRVFDGASRRSASFILKMVKLFRLSLTLLGHEDNRRQNDVIAAIPEDIRTLKCHFNLDVETVLYAVCPSYSFTHPPSHPKSQVKSQLYPEKCLEHPTTHLPPCNTPLLQNGLPIKTFEYYPFFDWFGCFLALPGVLEYRDQFCNEVDSSSEMLTDRVRLSDGRFFREMKGPNDQLFIADRGEEGRWFFALYSDFFNIEGNHIGGKHSLMGVMALFCLNLPLTIRNNLAYVYVPGLIQGPQEPDGKESHHRHYLKPLVNELLVGYTWGKFIKATYGVCYLELEQLPYFQASTQVVIDLMHTMYHCMQQQFWRGPLGLDNPGGASSNRSESRHSDIAFYYKFTLPPSLSSIGSGDTQVQVDNDKDPMLPSTFEWHGLPPQIQQWQLNQLKDLESHILANEKLLAQVRRIHRLLSQSKPLESNAKDMQKKLAKNKWLPLFYVSCNLHTFLPHILDRIGSRLSGIGTNHISKSEMADSLVCWRVEEILEQGCFSWPDFSTKSRGPLVIPPSQPLTNLKEQISGMTASVGSLLSETQRESILTEIAQKMTYNTALGIGHIHCALCQPMDNTEDGKTKLIKKLQS</sequence>
<comment type="caution">
    <text evidence="1">The sequence shown here is derived from an EMBL/GenBank/DDBJ whole genome shotgun (WGS) entry which is preliminary data.</text>
</comment>
<dbReference type="STRING" id="1381753.V2WP92"/>
<keyword evidence="1" id="KW-0808">Transferase</keyword>
<dbReference type="Proteomes" id="UP000017559">
    <property type="component" value="Unassembled WGS sequence"/>
</dbReference>
<reference evidence="1 2" key="1">
    <citation type="journal article" date="2014" name="BMC Genomics">
        <title>Genome and secretome analysis of the hemibiotrophic fungal pathogen, Moniliophthora roreri, which causes frosty pod rot disease of cacao: mechanisms of the biotrophic and necrotrophic phases.</title>
        <authorList>
            <person name="Meinhardt L.W."/>
            <person name="Costa G.G.L."/>
            <person name="Thomazella D.P.T."/>
            <person name="Teixeira P.J.P.L."/>
            <person name="Carazzolle M.F."/>
            <person name="Schuster S.C."/>
            <person name="Carlson J.E."/>
            <person name="Guiltinan M.J."/>
            <person name="Mieczkowski P."/>
            <person name="Farmer A."/>
            <person name="Ramaraj T."/>
            <person name="Crozier J."/>
            <person name="Davis R.E."/>
            <person name="Shao J."/>
            <person name="Melnick R.L."/>
            <person name="Pereira G.A.G."/>
            <person name="Bailey B.A."/>
        </authorList>
    </citation>
    <scope>NUCLEOTIDE SEQUENCE [LARGE SCALE GENOMIC DNA]</scope>
    <source>
        <strain evidence="1 2">MCA 2997</strain>
    </source>
</reference>
<accession>V2WP92</accession>
<gene>
    <name evidence="1" type="ORF">Moror_12200</name>
</gene>
<dbReference type="KEGG" id="mrr:Moror_12200"/>
<name>V2WP92_MONRO</name>
<protein>
    <submittedName>
        <fullName evidence="1">Serine threonine protein kinase</fullName>
    </submittedName>
</protein>
<keyword evidence="1" id="KW-0418">Kinase</keyword>
<dbReference type="AlphaFoldDB" id="V2WP92"/>
<dbReference type="EMBL" id="AWSO01001953">
    <property type="protein sequence ID" value="ESK82371.1"/>
    <property type="molecule type" value="Genomic_DNA"/>
</dbReference>
<dbReference type="GO" id="GO:0016301">
    <property type="term" value="F:kinase activity"/>
    <property type="evidence" value="ECO:0007669"/>
    <property type="project" value="UniProtKB-KW"/>
</dbReference>
<dbReference type="HOGENOM" id="CLU_380389_0_0_1"/>
<evidence type="ECO:0000313" key="2">
    <source>
        <dbReference type="Proteomes" id="UP000017559"/>
    </source>
</evidence>